<dbReference type="AlphaFoldDB" id="A0A1H6S7D8"/>
<name>A0A1H6S7D8_9FIRM</name>
<gene>
    <name evidence="2" type="ORF">SAMN04487834_10125</name>
</gene>
<protein>
    <submittedName>
        <fullName evidence="2">Predicted oxidoreductase</fullName>
    </submittedName>
</protein>
<evidence type="ECO:0000259" key="1">
    <source>
        <dbReference type="Pfam" id="PF00248"/>
    </source>
</evidence>
<dbReference type="PROSITE" id="PS51257">
    <property type="entry name" value="PROKAR_LIPOPROTEIN"/>
    <property type="match status" value="1"/>
</dbReference>
<dbReference type="STRING" id="322505.SAMN04487836_1372"/>
<dbReference type="CDD" id="cd19092">
    <property type="entry name" value="AKR_BsYcsN_EcYdhF-like"/>
    <property type="match status" value="1"/>
</dbReference>
<evidence type="ECO:0000313" key="2">
    <source>
        <dbReference type="EMBL" id="SEI60687.1"/>
    </source>
</evidence>
<dbReference type="InterPro" id="IPR050523">
    <property type="entry name" value="AKR_Detox_Biosynth"/>
</dbReference>
<dbReference type="PRINTS" id="PR00069">
    <property type="entry name" value="ALDKETRDTASE"/>
</dbReference>
<dbReference type="RefSeq" id="WP_074731546.1">
    <property type="nucleotide sequence ID" value="NZ_FNYK01000012.1"/>
</dbReference>
<organism evidence="2 3">
    <name type="scientific">Sharpea azabuensis</name>
    <dbReference type="NCBI Taxonomy" id="322505"/>
    <lineage>
        <taxon>Bacteria</taxon>
        <taxon>Bacillati</taxon>
        <taxon>Bacillota</taxon>
        <taxon>Erysipelotrichia</taxon>
        <taxon>Erysipelotrichales</taxon>
        <taxon>Coprobacillaceae</taxon>
        <taxon>Sharpea</taxon>
    </lineage>
</organism>
<dbReference type="InterPro" id="IPR036812">
    <property type="entry name" value="NAD(P)_OxRdtase_dom_sf"/>
</dbReference>
<dbReference type="Pfam" id="PF00248">
    <property type="entry name" value="Aldo_ket_red"/>
    <property type="match status" value="1"/>
</dbReference>
<dbReference type="Proteomes" id="UP000183028">
    <property type="component" value="Unassembled WGS sequence"/>
</dbReference>
<reference evidence="3" key="1">
    <citation type="submission" date="2016-10" db="EMBL/GenBank/DDBJ databases">
        <authorList>
            <person name="Varghese N."/>
        </authorList>
    </citation>
    <scope>NUCLEOTIDE SEQUENCE [LARGE SCALE GENOMIC DNA]</scope>
    <source>
        <strain evidence="3">DSM 20406</strain>
    </source>
</reference>
<feature type="domain" description="NADP-dependent oxidoreductase" evidence="1">
    <location>
        <begin position="16"/>
        <end position="294"/>
    </location>
</feature>
<dbReference type="PANTHER" id="PTHR43364">
    <property type="entry name" value="NADH-SPECIFIC METHYLGLYOXAL REDUCTASE-RELATED"/>
    <property type="match status" value="1"/>
</dbReference>
<dbReference type="InterPro" id="IPR023210">
    <property type="entry name" value="NADP_OxRdtase_dom"/>
</dbReference>
<sequence length="306" mass="34520">MKYYQLSNTQYHVSAIGMGCMRIANKSVEEVEELIDTALDCGINFFDHADIYGGGKSEEVFGEVLAKRPELREKMIIQSKCGIVPGKRYDFSKDYIINAVNGTLDRLHTDHLDLLLLHRPDALCDYEEVADAFNTLNKEGKVCQFGVSNHTAGQVRLLQMYANQSIVANQLQFSIVHSGMVDSGLHMNMTEDFAVDKDGGVLDFCRFNEIMIQAWSPLQASWSEGTFIDNPHYPQLNEELAKLSEKYHVTKAAIAVAWILRHPAHMQVISGTTSPIHLREMCEATNIQLTRQEWYNLYLASGKTLP</sequence>
<dbReference type="PANTHER" id="PTHR43364:SF1">
    <property type="entry name" value="OXIDOREDUCTASE YDHF"/>
    <property type="match status" value="1"/>
</dbReference>
<evidence type="ECO:0000313" key="3">
    <source>
        <dbReference type="Proteomes" id="UP000183028"/>
    </source>
</evidence>
<dbReference type="Gene3D" id="3.20.20.100">
    <property type="entry name" value="NADP-dependent oxidoreductase domain"/>
    <property type="match status" value="1"/>
</dbReference>
<keyword evidence="3" id="KW-1185">Reference proteome</keyword>
<proteinExistence type="predicted"/>
<dbReference type="eggNOG" id="COG4989">
    <property type="taxonomic scope" value="Bacteria"/>
</dbReference>
<dbReference type="GO" id="GO:0016491">
    <property type="term" value="F:oxidoreductase activity"/>
    <property type="evidence" value="ECO:0007669"/>
    <property type="project" value="InterPro"/>
</dbReference>
<dbReference type="GO" id="GO:0005829">
    <property type="term" value="C:cytosol"/>
    <property type="evidence" value="ECO:0007669"/>
    <property type="project" value="TreeGrafter"/>
</dbReference>
<accession>A0A1H6S7D8</accession>
<dbReference type="OrthoDB" id="9773828at2"/>
<dbReference type="SUPFAM" id="SSF51430">
    <property type="entry name" value="NAD(P)-linked oxidoreductase"/>
    <property type="match status" value="1"/>
</dbReference>
<dbReference type="InterPro" id="IPR020471">
    <property type="entry name" value="AKR"/>
</dbReference>
<dbReference type="EMBL" id="FNYK01000012">
    <property type="protein sequence ID" value="SEI60687.1"/>
    <property type="molecule type" value="Genomic_DNA"/>
</dbReference>